<reference evidence="11" key="1">
    <citation type="submission" date="2020-10" db="EMBL/GenBank/DDBJ databases">
        <authorList>
            <person name="Gilroy R."/>
        </authorList>
    </citation>
    <scope>NUCLEOTIDE SEQUENCE</scope>
    <source>
        <strain evidence="11">CHK160-1198</strain>
    </source>
</reference>
<keyword evidence="10" id="KW-0670">Pyruvate</keyword>
<keyword evidence="6" id="KW-0620">Polyamine biosynthesis</keyword>
<evidence type="ECO:0000256" key="1">
    <source>
        <dbReference type="ARBA" id="ARBA00001928"/>
    </source>
</evidence>
<accession>A0A9D1SKM9</accession>
<keyword evidence="5" id="KW-0745">Spermidine biosynthesis</keyword>
<evidence type="ECO:0000256" key="8">
    <source>
        <dbReference type="ARBA" id="ARBA00023239"/>
    </source>
</evidence>
<sequence>MALKGAQIAIDMYSCKYDFLSNNQLVEATLKKAITDYKFGAYAIYHYTDEDNEYSFCIPCQRGHINLHVYPELGFVAVDIFTCKEDADSDRLAGFLKKQFSPDKAKITFLQRGDFGSQNDMKPRRKSQVKPMHRAKNAGKKLLKIVMGPKKS</sequence>
<keyword evidence="2" id="KW-0949">S-adenosyl-L-methionine</keyword>
<dbReference type="SUPFAM" id="SSF56276">
    <property type="entry name" value="S-adenosylmethionine decarboxylase"/>
    <property type="match status" value="1"/>
</dbReference>
<dbReference type="InterPro" id="IPR003826">
    <property type="entry name" value="AdoMetDC_fam_prok"/>
</dbReference>
<dbReference type="EMBL" id="DVNI01000002">
    <property type="protein sequence ID" value="HIU63425.1"/>
    <property type="molecule type" value="Genomic_DNA"/>
</dbReference>
<evidence type="ECO:0000313" key="11">
    <source>
        <dbReference type="EMBL" id="HIU63425.1"/>
    </source>
</evidence>
<evidence type="ECO:0000313" key="12">
    <source>
        <dbReference type="Proteomes" id="UP000824099"/>
    </source>
</evidence>
<protein>
    <submittedName>
        <fullName evidence="11">S-adenosylmethionine decarboxylase</fullName>
    </submittedName>
</protein>
<comment type="caution">
    <text evidence="11">The sequence shown here is derived from an EMBL/GenBank/DDBJ whole genome shotgun (WGS) entry which is preliminary data.</text>
</comment>
<evidence type="ECO:0000256" key="3">
    <source>
        <dbReference type="ARBA" id="ARBA00022793"/>
    </source>
</evidence>
<dbReference type="Proteomes" id="UP000824099">
    <property type="component" value="Unassembled WGS sequence"/>
</dbReference>
<dbReference type="PANTHER" id="PTHR33866">
    <property type="entry name" value="S-ADENOSYLMETHIONINE DECARBOXYLASE PROENZYME"/>
    <property type="match status" value="1"/>
</dbReference>
<proteinExistence type="predicted"/>
<evidence type="ECO:0000256" key="2">
    <source>
        <dbReference type="ARBA" id="ARBA00022691"/>
    </source>
</evidence>
<evidence type="ECO:0000256" key="7">
    <source>
        <dbReference type="ARBA" id="ARBA00023145"/>
    </source>
</evidence>
<name>A0A9D1SKM9_9FIRM</name>
<keyword evidence="8" id="KW-0456">Lyase</keyword>
<dbReference type="Gene3D" id="3.60.90.10">
    <property type="entry name" value="S-adenosylmethionine decarboxylase"/>
    <property type="match status" value="1"/>
</dbReference>
<keyword evidence="7" id="KW-0865">Zymogen</keyword>
<dbReference type="GO" id="GO:0008295">
    <property type="term" value="P:spermidine biosynthetic process"/>
    <property type="evidence" value="ECO:0007669"/>
    <property type="project" value="UniProtKB-KW"/>
</dbReference>
<comment type="cofactor">
    <cofactor evidence="1">
        <name>pyruvate</name>
        <dbReference type="ChEBI" id="CHEBI:15361"/>
    </cofactor>
</comment>
<evidence type="ECO:0000256" key="5">
    <source>
        <dbReference type="ARBA" id="ARBA00023066"/>
    </source>
</evidence>
<dbReference type="AlphaFoldDB" id="A0A9D1SKM9"/>
<evidence type="ECO:0000256" key="6">
    <source>
        <dbReference type="ARBA" id="ARBA00023115"/>
    </source>
</evidence>
<dbReference type="GO" id="GO:0005829">
    <property type="term" value="C:cytosol"/>
    <property type="evidence" value="ECO:0007669"/>
    <property type="project" value="TreeGrafter"/>
</dbReference>
<dbReference type="PANTHER" id="PTHR33866:SF2">
    <property type="entry name" value="S-ADENOSYLMETHIONINE DECARBOXYLASE PROENZYME"/>
    <property type="match status" value="1"/>
</dbReference>
<dbReference type="Pfam" id="PF02675">
    <property type="entry name" value="AdoMet_dc"/>
    <property type="match status" value="1"/>
</dbReference>
<keyword evidence="9" id="KW-0704">Schiff base</keyword>
<keyword evidence="4" id="KW-0068">Autocatalytic cleavage</keyword>
<evidence type="ECO:0000256" key="4">
    <source>
        <dbReference type="ARBA" id="ARBA00022813"/>
    </source>
</evidence>
<evidence type="ECO:0000256" key="9">
    <source>
        <dbReference type="ARBA" id="ARBA00023270"/>
    </source>
</evidence>
<dbReference type="GO" id="GO:0004014">
    <property type="term" value="F:adenosylmethionine decarboxylase activity"/>
    <property type="evidence" value="ECO:0007669"/>
    <property type="project" value="InterPro"/>
</dbReference>
<reference evidence="11" key="2">
    <citation type="journal article" date="2021" name="PeerJ">
        <title>Extensive microbial diversity within the chicken gut microbiome revealed by metagenomics and culture.</title>
        <authorList>
            <person name="Gilroy R."/>
            <person name="Ravi A."/>
            <person name="Getino M."/>
            <person name="Pursley I."/>
            <person name="Horton D.L."/>
            <person name="Alikhan N.F."/>
            <person name="Baker D."/>
            <person name="Gharbi K."/>
            <person name="Hall N."/>
            <person name="Watson M."/>
            <person name="Adriaenssens E.M."/>
            <person name="Foster-Nyarko E."/>
            <person name="Jarju S."/>
            <person name="Secka A."/>
            <person name="Antonio M."/>
            <person name="Oren A."/>
            <person name="Chaudhuri R.R."/>
            <person name="La Ragione R."/>
            <person name="Hildebrand F."/>
            <person name="Pallen M.J."/>
        </authorList>
    </citation>
    <scope>NUCLEOTIDE SEQUENCE</scope>
    <source>
        <strain evidence="11">CHK160-1198</strain>
    </source>
</reference>
<dbReference type="InterPro" id="IPR016067">
    <property type="entry name" value="S-AdoMet_deCO2ase_core"/>
</dbReference>
<gene>
    <name evidence="11" type="ORF">IAB06_00075</name>
</gene>
<evidence type="ECO:0000256" key="10">
    <source>
        <dbReference type="ARBA" id="ARBA00023317"/>
    </source>
</evidence>
<keyword evidence="3" id="KW-0210">Decarboxylase</keyword>
<organism evidence="11 12">
    <name type="scientific">Candidatus Avacidaminococcus intestinavium</name>
    <dbReference type="NCBI Taxonomy" id="2840684"/>
    <lineage>
        <taxon>Bacteria</taxon>
        <taxon>Bacillati</taxon>
        <taxon>Bacillota</taxon>
        <taxon>Negativicutes</taxon>
        <taxon>Acidaminococcales</taxon>
        <taxon>Acidaminococcaceae</taxon>
        <taxon>Acidaminococcaceae incertae sedis</taxon>
        <taxon>Candidatus Avacidaminococcus</taxon>
    </lineage>
</organism>